<keyword evidence="2" id="KW-1185">Reference proteome</keyword>
<dbReference type="GeneID" id="26634000"/>
<proteinExistence type="predicted"/>
<dbReference type="OrthoDB" id="33355at10239"/>
<accession>A0A0B5HE48</accession>
<gene>
    <name evidence="1" type="ORF">SBVP3_0022</name>
</gene>
<name>A0A0B5HE48_9CAUD</name>
<organism evidence="1 2">
    <name type="scientific">Vibrio phage phi 3</name>
    <dbReference type="NCBI Taxonomy" id="1589298"/>
    <lineage>
        <taxon>Viruses</taxon>
        <taxon>Duplodnaviria</taxon>
        <taxon>Heunggongvirae</taxon>
        <taxon>Uroviricota</taxon>
        <taxon>Caudoviricetes</taxon>
        <taxon>Demerecviridae</taxon>
        <taxon>Ermolyevavirinae</taxon>
        <taxon>Jesfedecavirus</taxon>
        <taxon>Jesfedecavirus phi3</taxon>
    </lineage>
</organism>
<dbReference type="RefSeq" id="YP_009207487.1">
    <property type="nucleotide sequence ID" value="NC_028895.1"/>
</dbReference>
<dbReference type="Proteomes" id="UP000031804">
    <property type="component" value="Segment"/>
</dbReference>
<dbReference type="KEGG" id="vg:26634000"/>
<reference evidence="1 2" key="1">
    <citation type="submission" date="2014-12" db="EMBL/GenBank/DDBJ databases">
        <title>Complete genome sequences of three Vibrio cholerae specific bacteriophages.</title>
        <authorList>
            <person name="Bhandare S.G."/>
            <person name="Warry A."/>
            <person name="Emes R.D."/>
            <person name="Hooton S.P.T."/>
            <person name="Barrow P.A."/>
            <person name="Atterbury R.J."/>
        </authorList>
    </citation>
    <scope>NUCLEOTIDE SEQUENCE [LARGE SCALE GENOMIC DNA]</scope>
</reference>
<evidence type="ECO:0000313" key="1">
    <source>
        <dbReference type="EMBL" id="AJF40790.1"/>
    </source>
</evidence>
<dbReference type="EMBL" id="KP280063">
    <property type="protein sequence ID" value="AJF40790.1"/>
    <property type="molecule type" value="Genomic_DNA"/>
</dbReference>
<protein>
    <submittedName>
        <fullName evidence="1">Uncharacterized protein</fullName>
    </submittedName>
</protein>
<evidence type="ECO:0000313" key="2">
    <source>
        <dbReference type="Proteomes" id="UP000031804"/>
    </source>
</evidence>
<sequence>MTLVRLVVDSNQPEVSYEDETKVMTIMADFFKDIEDFTLDLVSQMFEAIMYRGLDDVFVSGVGTFFQSENNPRVWESSDAVTKRFGSISVEIPVIEFSWDTTFHKKQNSNCKATK</sequence>